<dbReference type="InParanoid" id="A0A4S2N1Z4"/>
<dbReference type="AlphaFoldDB" id="A0A4S2N1Z4"/>
<reference evidence="1 2" key="1">
    <citation type="submission" date="2019-04" db="EMBL/GenBank/DDBJ databases">
        <title>Comparative genomics and transcriptomics to analyze fruiting body development in filamentous ascomycetes.</title>
        <authorList>
            <consortium name="DOE Joint Genome Institute"/>
            <person name="Lutkenhaus R."/>
            <person name="Traeger S."/>
            <person name="Breuer J."/>
            <person name="Kuo A."/>
            <person name="Lipzen A."/>
            <person name="Pangilinan J."/>
            <person name="Dilworth D."/>
            <person name="Sandor L."/>
            <person name="Poggeler S."/>
            <person name="Barry K."/>
            <person name="Grigoriev I.V."/>
            <person name="Nowrousian M."/>
        </authorList>
    </citation>
    <scope>NUCLEOTIDE SEQUENCE [LARGE SCALE GENOMIC DNA]</scope>
    <source>
        <strain evidence="1 2">CBS 389.68</strain>
    </source>
</reference>
<dbReference type="Proteomes" id="UP000298138">
    <property type="component" value="Unassembled WGS sequence"/>
</dbReference>
<name>A0A4S2N1Z4_9PEZI</name>
<sequence>MRATLSSIFQAIFLSVPPLGISPRRPLCAPSLVLESGECALTSGACEGRAGQCSACLGGGDERIQATVIAHHAQASWGLQAFCLLPARHPKAAKCRLL</sequence>
<organism evidence="1 2">
    <name type="scientific">Ascodesmis nigricans</name>
    <dbReference type="NCBI Taxonomy" id="341454"/>
    <lineage>
        <taxon>Eukaryota</taxon>
        <taxon>Fungi</taxon>
        <taxon>Dikarya</taxon>
        <taxon>Ascomycota</taxon>
        <taxon>Pezizomycotina</taxon>
        <taxon>Pezizomycetes</taxon>
        <taxon>Pezizales</taxon>
        <taxon>Ascodesmidaceae</taxon>
        <taxon>Ascodesmis</taxon>
    </lineage>
</organism>
<proteinExistence type="predicted"/>
<protein>
    <submittedName>
        <fullName evidence="1">Uncharacterized protein</fullName>
    </submittedName>
</protein>
<keyword evidence="2" id="KW-1185">Reference proteome</keyword>
<evidence type="ECO:0000313" key="2">
    <source>
        <dbReference type="Proteomes" id="UP000298138"/>
    </source>
</evidence>
<dbReference type="EMBL" id="ML220114">
    <property type="protein sequence ID" value="TGZ83006.1"/>
    <property type="molecule type" value="Genomic_DNA"/>
</dbReference>
<accession>A0A4S2N1Z4</accession>
<evidence type="ECO:0000313" key="1">
    <source>
        <dbReference type="EMBL" id="TGZ83006.1"/>
    </source>
</evidence>
<gene>
    <name evidence="1" type="ORF">EX30DRAFT_146244</name>
</gene>